<dbReference type="KEGG" id="dee:HQN60_10900"/>
<keyword evidence="3" id="KW-1185">Reference proteome</keyword>
<dbReference type="PANTHER" id="PTHR33745">
    <property type="entry name" value="RSBT ANTAGONIST PROTEIN RSBS-RELATED"/>
    <property type="match status" value="1"/>
</dbReference>
<evidence type="ECO:0000313" key="3">
    <source>
        <dbReference type="Proteomes" id="UP000504844"/>
    </source>
</evidence>
<accession>A0A6M8SUG4</accession>
<proteinExistence type="predicted"/>
<evidence type="ECO:0000259" key="1">
    <source>
        <dbReference type="PROSITE" id="PS50801"/>
    </source>
</evidence>
<dbReference type="Gene3D" id="3.30.750.24">
    <property type="entry name" value="STAS domain"/>
    <property type="match status" value="1"/>
</dbReference>
<name>A0A6M8SUG4_9NEIS</name>
<dbReference type="PANTHER" id="PTHR33745:SF1">
    <property type="entry name" value="RSBT ANTAGONIST PROTEIN RSBS"/>
    <property type="match status" value="1"/>
</dbReference>
<reference evidence="2 3" key="1">
    <citation type="submission" date="2020-05" db="EMBL/GenBank/DDBJ databases">
        <title>Complete genome sequence of Deefgea sp. D17.</title>
        <authorList>
            <person name="Bae J.-W."/>
            <person name="Han J.E."/>
        </authorList>
    </citation>
    <scope>NUCLEOTIDE SEQUENCE [LARGE SCALE GENOMIC DNA]</scope>
    <source>
        <strain evidence="2 3">D17</strain>
    </source>
</reference>
<dbReference type="SUPFAM" id="SSF52091">
    <property type="entry name" value="SpoIIaa-like"/>
    <property type="match status" value="1"/>
</dbReference>
<gene>
    <name evidence="2" type="ORF">HQN60_10900</name>
</gene>
<dbReference type="PROSITE" id="PS50801">
    <property type="entry name" value="STAS"/>
    <property type="match status" value="1"/>
</dbReference>
<feature type="domain" description="STAS" evidence="1">
    <location>
        <begin position="35"/>
        <end position="119"/>
    </location>
</feature>
<organism evidence="2 3">
    <name type="scientific">Deefgea piscis</name>
    <dbReference type="NCBI Taxonomy" id="2739061"/>
    <lineage>
        <taxon>Bacteria</taxon>
        <taxon>Pseudomonadati</taxon>
        <taxon>Pseudomonadota</taxon>
        <taxon>Betaproteobacteria</taxon>
        <taxon>Neisseriales</taxon>
        <taxon>Chitinibacteraceae</taxon>
        <taxon>Deefgea</taxon>
    </lineage>
</organism>
<protein>
    <recommendedName>
        <fullName evidence="1">STAS domain-containing protein</fullName>
    </recommendedName>
</protein>
<dbReference type="EMBL" id="CP054143">
    <property type="protein sequence ID" value="QKJ67166.1"/>
    <property type="molecule type" value="Genomic_DNA"/>
</dbReference>
<dbReference type="InterPro" id="IPR036513">
    <property type="entry name" value="STAS_dom_sf"/>
</dbReference>
<dbReference type="InterPro" id="IPR051932">
    <property type="entry name" value="Bact_StressResp_Reg"/>
</dbReference>
<evidence type="ECO:0000313" key="2">
    <source>
        <dbReference type="EMBL" id="QKJ67166.1"/>
    </source>
</evidence>
<dbReference type="AlphaFoldDB" id="A0A6M8SUG4"/>
<dbReference type="RefSeq" id="WP_173533669.1">
    <property type="nucleotide sequence ID" value="NZ_CP054143.1"/>
</dbReference>
<sequence>MDFANEERRIPVSMVSGAVYASIQLDPDTILLQWLREDLLNLTIKYGARGVLLDVSGITILDGESFVQIVNTTHMLKLIGAKTIVVGLRPGIIAGLCALNVALNAIQGANSVAQALELLDGR</sequence>
<dbReference type="Proteomes" id="UP000504844">
    <property type="component" value="Chromosome"/>
</dbReference>
<dbReference type="InterPro" id="IPR002645">
    <property type="entry name" value="STAS_dom"/>
</dbReference>